<evidence type="ECO:0000256" key="1">
    <source>
        <dbReference type="ARBA" id="ARBA00022636"/>
    </source>
</evidence>
<sequence>MRDQSDDTNPLQPLNPETFARYAVHDRREILQLLNALIEKRVLLTAYVDRGPSFITVALAVTPDGGSLIIDASPDEALTARAGNAAQVVCTTRLDNVRLQFALVAPACTVYENRPALCAAIPDSILRLQRREYFRLSTPQSDPLICSIAQELPDGRKKSIPVRILDISGGGLAIAVPPDDISFEPGAEFSQCSLKLPDGEPLAVRLKVRNLFQVERPNGVKVMRAGCEFIGLSSQMTARIQRYMFKLERERKTREPG</sequence>
<dbReference type="EMBL" id="WTVQ01000031">
    <property type="protein sequence ID" value="NMG76399.1"/>
    <property type="molecule type" value="Genomic_DNA"/>
</dbReference>
<evidence type="ECO:0000259" key="5">
    <source>
        <dbReference type="Pfam" id="PF07238"/>
    </source>
</evidence>
<keyword evidence="7" id="KW-0966">Cell projection</keyword>
<dbReference type="RefSeq" id="WP_169261541.1">
    <property type="nucleotide sequence ID" value="NZ_WTVQ01000031.1"/>
</dbReference>
<comment type="function">
    <text evidence="4">Acts as a flagellar brake, regulating swimming and swarming in a bis-(3'-5') cyclic diguanylic acid (c-di-GMP)-dependent manner. Binds 1 c-di-GMP dimer per subunit. Increasing levels of c-di-GMP lead to decreased motility.</text>
</comment>
<keyword evidence="3 4" id="KW-0975">Bacterial flagellum</keyword>
<gene>
    <name evidence="4" type="primary">ycgR</name>
    <name evidence="7" type="ORF">GPA25_16695</name>
</gene>
<evidence type="ECO:0000313" key="7">
    <source>
        <dbReference type="EMBL" id="NMG76399.1"/>
    </source>
</evidence>
<dbReference type="Proteomes" id="UP000648984">
    <property type="component" value="Unassembled WGS sequence"/>
</dbReference>
<feature type="domain" description="PilZ" evidence="5">
    <location>
        <begin position="129"/>
        <end position="245"/>
    </location>
</feature>
<protein>
    <recommendedName>
        <fullName evidence="4">Flagellar brake protein YcgR</fullName>
    </recommendedName>
    <alternativeName>
        <fullName evidence="4">Cyclic di-GMP binding protein YcgR</fullName>
    </alternativeName>
</protein>
<keyword evidence="8" id="KW-1185">Reference proteome</keyword>
<feature type="domain" description="Type III secretion system flagellar brake protein YcgR PilZN" evidence="6">
    <location>
        <begin position="22"/>
        <end position="127"/>
    </location>
</feature>
<evidence type="ECO:0000313" key="8">
    <source>
        <dbReference type="Proteomes" id="UP000648984"/>
    </source>
</evidence>
<dbReference type="InterPro" id="IPR009926">
    <property type="entry name" value="T3SS_YcgR_PilZN"/>
</dbReference>
<dbReference type="Pfam" id="PF07238">
    <property type="entry name" value="PilZ"/>
    <property type="match status" value="1"/>
</dbReference>
<dbReference type="HAMAP" id="MF_01457">
    <property type="entry name" value="YcgR"/>
    <property type="match status" value="1"/>
</dbReference>
<dbReference type="Gene3D" id="2.40.10.220">
    <property type="entry name" value="predicted glycosyltransferase like domains"/>
    <property type="match status" value="1"/>
</dbReference>
<evidence type="ECO:0000256" key="2">
    <source>
        <dbReference type="ARBA" id="ARBA00022741"/>
    </source>
</evidence>
<comment type="subunit">
    <text evidence="4">Monomer. Interacts with the flagellar basal bodies.</text>
</comment>
<accession>A0ABX1QDC8</accession>
<reference evidence="7 8" key="1">
    <citation type="submission" date="2019-12" db="EMBL/GenBank/DDBJ databases">
        <title>Comparative genomics gives insights into the taxonomy of the Azoarcus-Aromatoleum group and reveals separate origins of nif in the plant-associated Azoarcus and non-plant-associated Aromatoleum sub-groups.</title>
        <authorList>
            <person name="Lafos M."/>
            <person name="Maluk M."/>
            <person name="Batista M."/>
            <person name="Junghare M."/>
            <person name="Carmona M."/>
            <person name="Faoro H."/>
            <person name="Cruz L.M."/>
            <person name="Battistoni F."/>
            <person name="De Souza E."/>
            <person name="Pedrosa F."/>
            <person name="Chen W.-M."/>
            <person name="Poole P.S."/>
            <person name="Dixon R.A."/>
            <person name="James E.K."/>
        </authorList>
    </citation>
    <scope>NUCLEOTIDE SEQUENCE [LARGE SCALE GENOMIC DNA]</scope>
    <source>
        <strain evidence="7 8">22Lin</strain>
    </source>
</reference>
<dbReference type="InterPro" id="IPR023787">
    <property type="entry name" value="T3SS_YcgR"/>
</dbReference>
<dbReference type="InterPro" id="IPR012349">
    <property type="entry name" value="Split_barrel_FMN-bd"/>
</dbReference>
<keyword evidence="2 4" id="KW-0547">Nucleotide-binding</keyword>
<dbReference type="Pfam" id="PF07317">
    <property type="entry name" value="PilZN"/>
    <property type="match status" value="1"/>
</dbReference>
<comment type="subcellular location">
    <subcellularLocation>
        <location evidence="4">Bacterial flagellum basal body</location>
    </subcellularLocation>
</comment>
<comment type="caution">
    <text evidence="7">The sequence shown here is derived from an EMBL/GenBank/DDBJ whole genome shotgun (WGS) entry which is preliminary data.</text>
</comment>
<name>A0ABX1QDC8_9RHOO</name>
<keyword evidence="1 4" id="KW-0973">c-di-GMP</keyword>
<keyword evidence="7" id="KW-0969">Cilium</keyword>
<proteinExistence type="inferred from homology"/>
<dbReference type="InterPro" id="IPR009875">
    <property type="entry name" value="PilZ_domain"/>
</dbReference>
<keyword evidence="7" id="KW-0282">Flagellum</keyword>
<evidence type="ECO:0000259" key="6">
    <source>
        <dbReference type="Pfam" id="PF07317"/>
    </source>
</evidence>
<organism evidence="7 8">
    <name type="scientific">Aromatoleum diolicum</name>
    <dbReference type="NCBI Taxonomy" id="75796"/>
    <lineage>
        <taxon>Bacteria</taxon>
        <taxon>Pseudomonadati</taxon>
        <taxon>Pseudomonadota</taxon>
        <taxon>Betaproteobacteria</taxon>
        <taxon>Rhodocyclales</taxon>
        <taxon>Rhodocyclaceae</taxon>
        <taxon>Aromatoleum</taxon>
    </lineage>
</organism>
<evidence type="ECO:0000256" key="4">
    <source>
        <dbReference type="HAMAP-Rule" id="MF_01457"/>
    </source>
</evidence>
<dbReference type="Gene3D" id="2.30.110.10">
    <property type="entry name" value="Electron Transport, Fmn-binding Protein, Chain A"/>
    <property type="match status" value="1"/>
</dbReference>
<evidence type="ECO:0000256" key="3">
    <source>
        <dbReference type="ARBA" id="ARBA00023143"/>
    </source>
</evidence>
<comment type="similarity">
    <text evidence="4">Belongs to the YcgR family.</text>
</comment>